<gene>
    <name evidence="1" type="ORF">HY730_09830</name>
</gene>
<proteinExistence type="predicted"/>
<dbReference type="AlphaFoldDB" id="A0A933LQY4"/>
<dbReference type="Proteomes" id="UP000772181">
    <property type="component" value="Unassembled WGS sequence"/>
</dbReference>
<dbReference type="EMBL" id="JACQWF010000424">
    <property type="protein sequence ID" value="MBI4596653.1"/>
    <property type="molecule type" value="Genomic_DNA"/>
</dbReference>
<comment type="caution">
    <text evidence="1">The sequence shown here is derived from an EMBL/GenBank/DDBJ whole genome shotgun (WGS) entry which is preliminary data.</text>
</comment>
<sequence>MPHWTAQQIDVLLNGAEQGGLNWDGVLDNPYERRPPFRFIAQDSLPDNRTGIYAFITNSSYELWCEPDENLLNNWNRPQDRMWEFRCWVENPRETEQWAIYYIGRTIKGMLARLTMKMRGDAMERRVPNVINQQGFIEHKYPYLPIYHRCNTKVLYKYCDAQHCVENERNIIHQFEVSHANTCEIRANNKPFGHTIKIDEMREYAPLKNNQRQRIRIC</sequence>
<protein>
    <submittedName>
        <fullName evidence="1">Uncharacterized protein</fullName>
    </submittedName>
</protein>
<accession>A0A933LQY4</accession>
<organism evidence="1 2">
    <name type="scientific">Tectimicrobiota bacterium</name>
    <dbReference type="NCBI Taxonomy" id="2528274"/>
    <lineage>
        <taxon>Bacteria</taxon>
        <taxon>Pseudomonadati</taxon>
        <taxon>Nitrospinota/Tectimicrobiota group</taxon>
        <taxon>Candidatus Tectimicrobiota</taxon>
    </lineage>
</organism>
<evidence type="ECO:0000313" key="2">
    <source>
        <dbReference type="Proteomes" id="UP000772181"/>
    </source>
</evidence>
<evidence type="ECO:0000313" key="1">
    <source>
        <dbReference type="EMBL" id="MBI4596653.1"/>
    </source>
</evidence>
<name>A0A933LQY4_UNCTE</name>
<reference evidence="1" key="1">
    <citation type="submission" date="2020-07" db="EMBL/GenBank/DDBJ databases">
        <title>Huge and variable diversity of episymbiotic CPR bacteria and DPANN archaea in groundwater ecosystems.</title>
        <authorList>
            <person name="He C.Y."/>
            <person name="Keren R."/>
            <person name="Whittaker M."/>
            <person name="Farag I.F."/>
            <person name="Doudna J."/>
            <person name="Cate J.H.D."/>
            <person name="Banfield J.F."/>
        </authorList>
    </citation>
    <scope>NUCLEOTIDE SEQUENCE</scope>
    <source>
        <strain evidence="1">NC_groundwater_1482_Ag_S-0.65um_47_24</strain>
    </source>
</reference>